<evidence type="ECO:0000313" key="2">
    <source>
        <dbReference type="EMBL" id="CBY24576.1"/>
    </source>
</evidence>
<dbReference type="InterPro" id="IPR007757">
    <property type="entry name" value="MT-A70-like"/>
</dbReference>
<proteinExistence type="inferred from homology"/>
<dbReference type="PANTHER" id="PTHR12829:SF4">
    <property type="entry name" value="N(6)-ADENINE-SPECIFIC METHYLTRANSFERASE METTL4"/>
    <property type="match status" value="1"/>
</dbReference>
<dbReference type="InterPro" id="IPR002052">
    <property type="entry name" value="DNA_methylase_N6_adenine_CS"/>
</dbReference>
<evidence type="ECO:0008006" key="4">
    <source>
        <dbReference type="Google" id="ProtNLM"/>
    </source>
</evidence>
<evidence type="ECO:0000256" key="1">
    <source>
        <dbReference type="PROSITE-ProRule" id="PRU00489"/>
    </source>
</evidence>
<protein>
    <recommendedName>
        <fullName evidence="4">Methyltransferase-like protein 4</fullName>
    </recommendedName>
</protein>
<dbReference type="PROSITE" id="PS00092">
    <property type="entry name" value="N6_MTASE"/>
    <property type="match status" value="1"/>
</dbReference>
<dbReference type="SUPFAM" id="SSF53335">
    <property type="entry name" value="S-adenosyl-L-methionine-dependent methyltransferases"/>
    <property type="match status" value="1"/>
</dbReference>
<dbReference type="Proteomes" id="UP000001307">
    <property type="component" value="Unassembled WGS sequence"/>
</dbReference>
<dbReference type="InParanoid" id="E4XIP2"/>
<name>E4XIP2_OIKDI</name>
<dbReference type="EMBL" id="FN653056">
    <property type="protein sequence ID" value="CBY24576.1"/>
    <property type="molecule type" value="Genomic_DNA"/>
</dbReference>
<sequence length="333" mass="38482">MNNSPEKLLFFDDIVFFNCGEESLRFKRGIFTKQQYFKNGKKQNVKISEKEKNLERELVKLRRESSFRSASEEILESPEEIIKKCSLSISDEEGGSSVYLQNYHSGQPKQFFTNRVCITPQSADIQLKIDGSLYLIPKNARFILGDVKKTHFDNTEKFNIVYLDPPWKNKSVSRGKKYSTNSMKLLESLRLECITASEGVIAIWITNNARVREYVDEFMEKRGFSHRATWEWLKIAANGEPVVPFANCHKMPSEKLLFFSRTCVRELCNTTFATIPSRVHSQKPAIHALLEQVAPHTSNYIEIFARRVVSGWSAIGNEVLYLNHRDFFEPQTS</sequence>
<dbReference type="OrthoDB" id="61116at2759"/>
<accession>E4XIP2</accession>
<reference evidence="2" key="1">
    <citation type="journal article" date="2010" name="Science">
        <title>Plasticity of animal genome architecture unmasked by rapid evolution of a pelagic tunicate.</title>
        <authorList>
            <person name="Denoeud F."/>
            <person name="Henriet S."/>
            <person name="Mungpakdee S."/>
            <person name="Aury J.M."/>
            <person name="Da Silva C."/>
            <person name="Brinkmann H."/>
            <person name="Mikhaleva J."/>
            <person name="Olsen L.C."/>
            <person name="Jubin C."/>
            <person name="Canestro C."/>
            <person name="Bouquet J.M."/>
            <person name="Danks G."/>
            <person name="Poulain J."/>
            <person name="Campsteijn C."/>
            <person name="Adamski M."/>
            <person name="Cross I."/>
            <person name="Yadetie F."/>
            <person name="Muffato M."/>
            <person name="Louis A."/>
            <person name="Butcher S."/>
            <person name="Tsagkogeorga G."/>
            <person name="Konrad A."/>
            <person name="Singh S."/>
            <person name="Jensen M.F."/>
            <person name="Cong E.H."/>
            <person name="Eikeseth-Otteraa H."/>
            <person name="Noel B."/>
            <person name="Anthouard V."/>
            <person name="Porcel B.M."/>
            <person name="Kachouri-Lafond R."/>
            <person name="Nishino A."/>
            <person name="Ugolini M."/>
            <person name="Chourrout P."/>
            <person name="Nishida H."/>
            <person name="Aasland R."/>
            <person name="Huzurbazar S."/>
            <person name="Westhof E."/>
            <person name="Delsuc F."/>
            <person name="Lehrach H."/>
            <person name="Reinhardt R."/>
            <person name="Weissenbach J."/>
            <person name="Roy S.W."/>
            <person name="Artiguenave F."/>
            <person name="Postlethwait J.H."/>
            <person name="Manak J.R."/>
            <person name="Thompson E.M."/>
            <person name="Jaillon O."/>
            <person name="Du Pasquier L."/>
            <person name="Boudinot P."/>
            <person name="Liberles D.A."/>
            <person name="Volff J.N."/>
            <person name="Philippe H."/>
            <person name="Lenhard B."/>
            <person name="Roest Crollius H."/>
            <person name="Wincker P."/>
            <person name="Chourrout D."/>
        </authorList>
    </citation>
    <scope>NUCLEOTIDE SEQUENCE [LARGE SCALE GENOMIC DNA]</scope>
</reference>
<dbReference type="PROSITE" id="PS51143">
    <property type="entry name" value="MT_A70"/>
    <property type="match status" value="1"/>
</dbReference>
<organism evidence="2">
    <name type="scientific">Oikopleura dioica</name>
    <name type="common">Tunicate</name>
    <dbReference type="NCBI Taxonomy" id="34765"/>
    <lineage>
        <taxon>Eukaryota</taxon>
        <taxon>Metazoa</taxon>
        <taxon>Chordata</taxon>
        <taxon>Tunicata</taxon>
        <taxon>Appendicularia</taxon>
        <taxon>Copelata</taxon>
        <taxon>Oikopleuridae</taxon>
        <taxon>Oikopleura</taxon>
    </lineage>
</organism>
<dbReference type="GO" id="GO:0003676">
    <property type="term" value="F:nucleic acid binding"/>
    <property type="evidence" value="ECO:0007669"/>
    <property type="project" value="InterPro"/>
</dbReference>
<dbReference type="PANTHER" id="PTHR12829">
    <property type="entry name" value="N6-ADENOSINE-METHYLTRANSFERASE"/>
    <property type="match status" value="1"/>
</dbReference>
<dbReference type="Gene3D" id="3.40.50.150">
    <property type="entry name" value="Vaccinia Virus protein VP39"/>
    <property type="match status" value="1"/>
</dbReference>
<dbReference type="InterPro" id="IPR029063">
    <property type="entry name" value="SAM-dependent_MTases_sf"/>
</dbReference>
<dbReference type="GO" id="GO:0008757">
    <property type="term" value="F:S-adenosylmethionine-dependent methyltransferase activity"/>
    <property type="evidence" value="ECO:0007669"/>
    <property type="project" value="UniProtKB-ARBA"/>
</dbReference>
<keyword evidence="3" id="KW-1185">Reference proteome</keyword>
<dbReference type="AlphaFoldDB" id="E4XIP2"/>
<gene>
    <name evidence="2" type="ORF">GSOID_T00012466001</name>
</gene>
<evidence type="ECO:0000313" key="3">
    <source>
        <dbReference type="Proteomes" id="UP000001307"/>
    </source>
</evidence>
<dbReference type="GO" id="GO:0005634">
    <property type="term" value="C:nucleus"/>
    <property type="evidence" value="ECO:0007669"/>
    <property type="project" value="TreeGrafter"/>
</dbReference>
<dbReference type="GO" id="GO:0032259">
    <property type="term" value="P:methylation"/>
    <property type="evidence" value="ECO:0007669"/>
    <property type="project" value="InterPro"/>
</dbReference>
<comment type="similarity">
    <text evidence="1">Belongs to the MT-A70-like family.</text>
</comment>
<dbReference type="Pfam" id="PF05063">
    <property type="entry name" value="MT-A70"/>
    <property type="match status" value="1"/>
</dbReference>